<feature type="chain" id="PRO_5020769160" description="Secreted protein" evidence="1">
    <location>
        <begin position="16"/>
        <end position="90"/>
    </location>
</feature>
<feature type="signal peptide" evidence="1">
    <location>
        <begin position="1"/>
        <end position="15"/>
    </location>
</feature>
<sequence>MQLLLLPSLLFPSRLLFIAPRLNICPGELLNNPPWILFVSFVDEFADNVILEPGFMVLDKFDVSQVVMQLLECSPHVNLLHGILECTIWL</sequence>
<dbReference type="Proteomes" id="UP000297245">
    <property type="component" value="Unassembled WGS sequence"/>
</dbReference>
<dbReference type="AlphaFoldDB" id="A0A4S8KZB0"/>
<evidence type="ECO:0000313" key="2">
    <source>
        <dbReference type="EMBL" id="THU81261.1"/>
    </source>
</evidence>
<evidence type="ECO:0000313" key="3">
    <source>
        <dbReference type="Proteomes" id="UP000297245"/>
    </source>
</evidence>
<feature type="non-terminal residue" evidence="2">
    <location>
        <position position="90"/>
    </location>
</feature>
<name>A0A4S8KZB0_DENBC</name>
<gene>
    <name evidence="2" type="ORF">K435DRAFT_785091</name>
</gene>
<keyword evidence="3" id="KW-1185">Reference proteome</keyword>
<protein>
    <recommendedName>
        <fullName evidence="4">Secreted protein</fullName>
    </recommendedName>
</protein>
<dbReference type="EMBL" id="ML179825">
    <property type="protein sequence ID" value="THU81261.1"/>
    <property type="molecule type" value="Genomic_DNA"/>
</dbReference>
<keyword evidence="1" id="KW-0732">Signal</keyword>
<reference evidence="2 3" key="1">
    <citation type="journal article" date="2019" name="Nat. Ecol. Evol.">
        <title>Megaphylogeny resolves global patterns of mushroom evolution.</title>
        <authorList>
            <person name="Varga T."/>
            <person name="Krizsan K."/>
            <person name="Foldi C."/>
            <person name="Dima B."/>
            <person name="Sanchez-Garcia M."/>
            <person name="Sanchez-Ramirez S."/>
            <person name="Szollosi G.J."/>
            <person name="Szarkandi J.G."/>
            <person name="Papp V."/>
            <person name="Albert L."/>
            <person name="Andreopoulos W."/>
            <person name="Angelini C."/>
            <person name="Antonin V."/>
            <person name="Barry K.W."/>
            <person name="Bougher N.L."/>
            <person name="Buchanan P."/>
            <person name="Buyck B."/>
            <person name="Bense V."/>
            <person name="Catcheside P."/>
            <person name="Chovatia M."/>
            <person name="Cooper J."/>
            <person name="Damon W."/>
            <person name="Desjardin D."/>
            <person name="Finy P."/>
            <person name="Geml J."/>
            <person name="Haridas S."/>
            <person name="Hughes K."/>
            <person name="Justo A."/>
            <person name="Karasinski D."/>
            <person name="Kautmanova I."/>
            <person name="Kiss B."/>
            <person name="Kocsube S."/>
            <person name="Kotiranta H."/>
            <person name="LaButti K.M."/>
            <person name="Lechner B.E."/>
            <person name="Liimatainen K."/>
            <person name="Lipzen A."/>
            <person name="Lukacs Z."/>
            <person name="Mihaltcheva S."/>
            <person name="Morgado L.N."/>
            <person name="Niskanen T."/>
            <person name="Noordeloos M.E."/>
            <person name="Ohm R.A."/>
            <person name="Ortiz-Santana B."/>
            <person name="Ovrebo C."/>
            <person name="Racz N."/>
            <person name="Riley R."/>
            <person name="Savchenko A."/>
            <person name="Shiryaev A."/>
            <person name="Soop K."/>
            <person name="Spirin V."/>
            <person name="Szebenyi C."/>
            <person name="Tomsovsky M."/>
            <person name="Tulloss R.E."/>
            <person name="Uehling J."/>
            <person name="Grigoriev I.V."/>
            <person name="Vagvolgyi C."/>
            <person name="Papp T."/>
            <person name="Martin F.M."/>
            <person name="Miettinen O."/>
            <person name="Hibbett D.S."/>
            <person name="Nagy L.G."/>
        </authorList>
    </citation>
    <scope>NUCLEOTIDE SEQUENCE [LARGE SCALE GENOMIC DNA]</scope>
    <source>
        <strain evidence="2 3">CBS 962.96</strain>
    </source>
</reference>
<evidence type="ECO:0008006" key="4">
    <source>
        <dbReference type="Google" id="ProtNLM"/>
    </source>
</evidence>
<accession>A0A4S8KZB0</accession>
<evidence type="ECO:0000256" key="1">
    <source>
        <dbReference type="SAM" id="SignalP"/>
    </source>
</evidence>
<proteinExistence type="predicted"/>
<organism evidence="2 3">
    <name type="scientific">Dendrothele bispora (strain CBS 962.96)</name>
    <dbReference type="NCBI Taxonomy" id="1314807"/>
    <lineage>
        <taxon>Eukaryota</taxon>
        <taxon>Fungi</taxon>
        <taxon>Dikarya</taxon>
        <taxon>Basidiomycota</taxon>
        <taxon>Agaricomycotina</taxon>
        <taxon>Agaricomycetes</taxon>
        <taxon>Agaricomycetidae</taxon>
        <taxon>Agaricales</taxon>
        <taxon>Agaricales incertae sedis</taxon>
        <taxon>Dendrothele</taxon>
    </lineage>
</organism>